<dbReference type="GeneID" id="75912014"/>
<dbReference type="Gene3D" id="1.25.40.10">
    <property type="entry name" value="Tetratricopeptide repeat domain"/>
    <property type="match status" value="2"/>
</dbReference>
<feature type="repeat" description="PPR" evidence="5">
    <location>
        <begin position="448"/>
        <end position="482"/>
    </location>
</feature>
<dbReference type="Pfam" id="PF13812">
    <property type="entry name" value="PPR_3"/>
    <property type="match status" value="2"/>
</dbReference>
<evidence type="ECO:0000313" key="8">
    <source>
        <dbReference type="Proteomes" id="UP001206595"/>
    </source>
</evidence>
<dbReference type="EMBL" id="MU620900">
    <property type="protein sequence ID" value="KAI8582410.1"/>
    <property type="molecule type" value="Genomic_DNA"/>
</dbReference>
<feature type="repeat" description="PPR" evidence="5">
    <location>
        <begin position="316"/>
        <end position="350"/>
    </location>
</feature>
<evidence type="ECO:0000256" key="6">
    <source>
        <dbReference type="SAM" id="MobiDB-lite"/>
    </source>
</evidence>
<comment type="similarity">
    <text evidence="1">Belongs to the CCM1 family.</text>
</comment>
<evidence type="ECO:0000256" key="5">
    <source>
        <dbReference type="PROSITE-ProRule" id="PRU00708"/>
    </source>
</evidence>
<name>A0AAD5EG61_UMBRA</name>
<evidence type="ECO:0008006" key="9">
    <source>
        <dbReference type="Google" id="ProtNLM"/>
    </source>
</evidence>
<feature type="region of interest" description="Disordered" evidence="6">
    <location>
        <begin position="562"/>
        <end position="584"/>
    </location>
</feature>
<dbReference type="InterPro" id="IPR002885">
    <property type="entry name" value="PPR_rpt"/>
</dbReference>
<dbReference type="AlphaFoldDB" id="A0AAD5EG61"/>
<evidence type="ECO:0000256" key="1">
    <source>
        <dbReference type="ARBA" id="ARBA00006192"/>
    </source>
</evidence>
<comment type="subunit">
    <text evidence="4">Binds to mitochondrial small subunit 15S rRNA.</text>
</comment>
<dbReference type="NCBIfam" id="TIGR00756">
    <property type="entry name" value="PPR"/>
    <property type="match status" value="5"/>
</dbReference>
<dbReference type="InterPro" id="IPR011990">
    <property type="entry name" value="TPR-like_helical_dom_sf"/>
</dbReference>
<dbReference type="SUPFAM" id="SSF81901">
    <property type="entry name" value="HCP-like"/>
    <property type="match status" value="1"/>
</dbReference>
<feature type="compositionally biased region" description="Basic and acidic residues" evidence="6">
    <location>
        <begin position="84"/>
        <end position="98"/>
    </location>
</feature>
<feature type="repeat" description="PPR" evidence="5">
    <location>
        <begin position="519"/>
        <end position="553"/>
    </location>
</feature>
<dbReference type="RefSeq" id="XP_051447414.1">
    <property type="nucleotide sequence ID" value="XM_051586666.1"/>
</dbReference>
<dbReference type="PANTHER" id="PTHR47447">
    <property type="entry name" value="OS03G0856100 PROTEIN"/>
    <property type="match status" value="1"/>
</dbReference>
<feature type="compositionally biased region" description="Polar residues" evidence="6">
    <location>
        <begin position="566"/>
        <end position="584"/>
    </location>
</feature>
<protein>
    <recommendedName>
        <fullName evidence="9">Pentatricopeptide repeat-containing protein</fullName>
    </recommendedName>
</protein>
<evidence type="ECO:0000313" key="7">
    <source>
        <dbReference type="EMBL" id="KAI8582410.1"/>
    </source>
</evidence>
<dbReference type="PROSITE" id="PS51375">
    <property type="entry name" value="PPR"/>
    <property type="match status" value="5"/>
</dbReference>
<evidence type="ECO:0000256" key="3">
    <source>
        <dbReference type="ARBA" id="ARBA00044493"/>
    </source>
</evidence>
<dbReference type="Pfam" id="PF12854">
    <property type="entry name" value="PPR_1"/>
    <property type="match status" value="1"/>
</dbReference>
<comment type="caution">
    <text evidence="7">The sequence shown here is derived from an EMBL/GenBank/DDBJ whole genome shotgun (WGS) entry which is preliminary data.</text>
</comment>
<evidence type="ECO:0000256" key="4">
    <source>
        <dbReference type="ARBA" id="ARBA00044511"/>
    </source>
</evidence>
<reference evidence="7" key="1">
    <citation type="submission" date="2021-06" db="EMBL/GenBank/DDBJ databases">
        <authorList>
            <consortium name="DOE Joint Genome Institute"/>
            <person name="Mondo S.J."/>
            <person name="Amses K.R."/>
            <person name="Simmons D.R."/>
            <person name="Longcore J.E."/>
            <person name="Seto K."/>
            <person name="Alves G.H."/>
            <person name="Bonds A.E."/>
            <person name="Quandt C.A."/>
            <person name="Davis W.J."/>
            <person name="Chang Y."/>
            <person name="Letcher P.M."/>
            <person name="Powell M.J."/>
            <person name="Kuo A."/>
            <person name="Labutti K."/>
            <person name="Pangilinan J."/>
            <person name="Andreopoulos W."/>
            <person name="Tritt A."/>
            <person name="Riley R."/>
            <person name="Hundley H."/>
            <person name="Johnson J."/>
            <person name="Lipzen A."/>
            <person name="Barry K."/>
            <person name="Berbee M.L."/>
            <person name="Buchler N.E."/>
            <person name="Grigoriev I.V."/>
            <person name="Spatafora J.W."/>
            <person name="Stajich J.E."/>
            <person name="James T.Y."/>
        </authorList>
    </citation>
    <scope>NUCLEOTIDE SEQUENCE</scope>
    <source>
        <strain evidence="7">AG</strain>
    </source>
</reference>
<dbReference type="PANTHER" id="PTHR47447:SF17">
    <property type="entry name" value="OS12G0638900 PROTEIN"/>
    <property type="match status" value="1"/>
</dbReference>
<sequence length="584" mass="66824">MPWRHAPLVDSVIVGVLRAIVARPGGSIAYPAKKNCLPKSPFANTPNGVPVSIPQVPLFGFTGHPLRAPIGARFHSTKVGKKQVTTDRPPENMDKVDSPVKHKGTMRKLQPNGYSRHQLKMRLGASSYNKCKKSVLFQRYFEKGKVDTVPKASEAVYFTRYKRPKPIVSTTVNINRRLKQLLLNEGRINAAIKFLREMEVNQKRGLTEGPDLKSYTMLVQSFGRSRNMTSAVAWFKRMQSRGIKSDVNIYTTLIDGFMRLSDVDQAEKYFAEMMSSSIQPNLVTYNCMMYHATQQLDMDTTEAIFARLRSAKLQPDPYTYAILINGYARHDNVDEAWRLMQEMEKNHHKISSVIATTIMAMHRRHNDNTGVRKLYTDFFSPSCKDTTMEQATPLEPTTHTHNVLLNAILAESNAEMTGQYYTHFIKTLPASKRHNRNLKISEQADLSNAYNFTSFMRAFLRHDDYSSVISVYKDMLHHHVKPTIVTYGTLMLAHAFVPDPNMCTRIHQELERTTHLKPNVVTYTILLRAWAKVGDWDMVGKVYQEMRSKDIEPNKETLSLLRRWKSNPSMPSENFQKEGLSSQQ</sequence>
<accession>A0AAD5EG61</accession>
<comment type="function">
    <text evidence="3">Regulates mitochondrial small subunit maturation by controlling 15S rRNA 5'-end processing. Localizes to the 5' precursor of the 15S rRNA in a position that is subsequently occupied by mS47 in the mature yeast mtSSU. Uses structure and sequence-specific RNA recognition, binding to a single-stranded region of the precursor and specifically recognizing bases -6 to -1. The exchange of Ccm1 for mS47 is coupled to the irreversible removal of precursor rRNA that is accompanied by conformational changes of the mitoribosomal proteins uS5m and mS26. These conformational changes signal completion of 5'-end rRNA processing through protection of the mature 5'-end of the 15S rRNA and stabilization of mS47. The removal of the 5' precursor together with the dissociation of Ccm1 may be catalyzed by the 5'-3' exoribonuclease Pet127. Involved in the specific removal of group I introns in mitochondrial encoded transcripts.</text>
</comment>
<keyword evidence="2" id="KW-0677">Repeat</keyword>
<gene>
    <name evidence="7" type="ORF">K450DRAFT_227045</name>
</gene>
<organism evidence="7 8">
    <name type="scientific">Umbelopsis ramanniana AG</name>
    <dbReference type="NCBI Taxonomy" id="1314678"/>
    <lineage>
        <taxon>Eukaryota</taxon>
        <taxon>Fungi</taxon>
        <taxon>Fungi incertae sedis</taxon>
        <taxon>Mucoromycota</taxon>
        <taxon>Mucoromycotina</taxon>
        <taxon>Umbelopsidomycetes</taxon>
        <taxon>Umbelopsidales</taxon>
        <taxon>Umbelopsidaceae</taxon>
        <taxon>Umbelopsis</taxon>
    </lineage>
</organism>
<feature type="repeat" description="PPR" evidence="5">
    <location>
        <begin position="246"/>
        <end position="280"/>
    </location>
</feature>
<dbReference type="Proteomes" id="UP001206595">
    <property type="component" value="Unassembled WGS sequence"/>
</dbReference>
<reference evidence="7" key="2">
    <citation type="journal article" date="2022" name="Proc. Natl. Acad. Sci. U.S.A.">
        <title>Diploid-dominant life cycles characterize the early evolution of Fungi.</title>
        <authorList>
            <person name="Amses K.R."/>
            <person name="Simmons D.R."/>
            <person name="Longcore J.E."/>
            <person name="Mondo S.J."/>
            <person name="Seto K."/>
            <person name="Jeronimo G.H."/>
            <person name="Bonds A.E."/>
            <person name="Quandt C.A."/>
            <person name="Davis W.J."/>
            <person name="Chang Y."/>
            <person name="Federici B.A."/>
            <person name="Kuo A."/>
            <person name="LaButti K."/>
            <person name="Pangilinan J."/>
            <person name="Andreopoulos W."/>
            <person name="Tritt A."/>
            <person name="Riley R."/>
            <person name="Hundley H."/>
            <person name="Johnson J."/>
            <person name="Lipzen A."/>
            <person name="Barry K."/>
            <person name="Lang B.F."/>
            <person name="Cuomo C.A."/>
            <person name="Buchler N.E."/>
            <person name="Grigoriev I.V."/>
            <person name="Spatafora J.W."/>
            <person name="Stajich J.E."/>
            <person name="James T.Y."/>
        </authorList>
    </citation>
    <scope>NUCLEOTIDE SEQUENCE</scope>
    <source>
        <strain evidence="7">AG</strain>
    </source>
</reference>
<keyword evidence="8" id="KW-1185">Reference proteome</keyword>
<evidence type="ECO:0000256" key="2">
    <source>
        <dbReference type="ARBA" id="ARBA00022737"/>
    </source>
</evidence>
<dbReference type="Pfam" id="PF13041">
    <property type="entry name" value="PPR_2"/>
    <property type="match status" value="1"/>
</dbReference>
<feature type="repeat" description="PPR" evidence="5">
    <location>
        <begin position="211"/>
        <end position="245"/>
    </location>
</feature>
<proteinExistence type="inferred from homology"/>
<feature type="region of interest" description="Disordered" evidence="6">
    <location>
        <begin position="77"/>
        <end position="98"/>
    </location>
</feature>